<keyword evidence="2 4" id="KW-0560">Oxidoreductase</keyword>
<evidence type="ECO:0000256" key="3">
    <source>
        <dbReference type="ARBA" id="ARBA00023027"/>
    </source>
</evidence>
<evidence type="ECO:0000256" key="2">
    <source>
        <dbReference type="ARBA" id="ARBA00023002"/>
    </source>
</evidence>
<dbReference type="Pfam" id="PF00389">
    <property type="entry name" value="2-Hacid_dh"/>
    <property type="match status" value="1"/>
</dbReference>
<evidence type="ECO:0000259" key="6">
    <source>
        <dbReference type="Pfam" id="PF02826"/>
    </source>
</evidence>
<dbReference type="PANTHER" id="PTHR43761">
    <property type="entry name" value="D-ISOMER SPECIFIC 2-HYDROXYACID DEHYDROGENASE FAMILY PROTEIN (AFU_ORTHOLOGUE AFUA_1G13630)"/>
    <property type="match status" value="1"/>
</dbReference>
<dbReference type="InterPro" id="IPR050418">
    <property type="entry name" value="D-iso_2-hydroxyacid_DH_PdxB"/>
</dbReference>
<organism evidence="7 8">
    <name type="scientific">Methylobacterium planeticum</name>
    <dbReference type="NCBI Taxonomy" id="2615211"/>
    <lineage>
        <taxon>Bacteria</taxon>
        <taxon>Pseudomonadati</taxon>
        <taxon>Pseudomonadota</taxon>
        <taxon>Alphaproteobacteria</taxon>
        <taxon>Hyphomicrobiales</taxon>
        <taxon>Methylobacteriaceae</taxon>
        <taxon>Methylobacterium</taxon>
    </lineage>
</organism>
<sequence length="313" mass="32991">MTNPIHPDAEALLRPRARLITAPDTGAGTLRALAAEATGLIVRAQLPDDILDHAPRLRGIVRHGVGLDFVPISAATARGIPVANLPGSNTQAVAEHVFAALFHLRRQLARLDATLREAGWIAAKSRASDLDEIGGTTLGILGTGEIGRRVAGIARHGFGLRVLGHARRNHSFDGQIEPVDRETLFSESDAVVIACPLNDETRGLVDARLIGRMRRRAVLINVARGPIVEAAALAEALKAGRIAGAALDVFAVQPLPPDHPLFACPNLLLTPHVAGTSATSLRVMGLGAAEEMLRILRGEPPRNLVNPEALAGG</sequence>
<name>A0A6N6MMF8_9HYPH</name>
<protein>
    <submittedName>
        <fullName evidence="7">Hydroxyacid dehydrogenase</fullName>
    </submittedName>
</protein>
<keyword evidence="3" id="KW-0520">NAD</keyword>
<dbReference type="SUPFAM" id="SSF52283">
    <property type="entry name" value="Formate/glycerate dehydrogenase catalytic domain-like"/>
    <property type="match status" value="1"/>
</dbReference>
<accession>A0A6N6MMF8</accession>
<feature type="domain" description="D-isomer specific 2-hydroxyacid dehydrogenase catalytic" evidence="5">
    <location>
        <begin position="4"/>
        <end position="306"/>
    </location>
</feature>
<gene>
    <name evidence="7" type="ORF">F6X51_15720</name>
</gene>
<reference evidence="7 8" key="1">
    <citation type="submission" date="2019-09" db="EMBL/GenBank/DDBJ databases">
        <title>YIM 132548 draft genome.</title>
        <authorList>
            <person name="Jiang L."/>
        </authorList>
    </citation>
    <scope>NUCLEOTIDE SEQUENCE [LARGE SCALE GENOMIC DNA]</scope>
    <source>
        <strain evidence="7 8">YIM 132548</strain>
    </source>
</reference>
<dbReference type="AlphaFoldDB" id="A0A6N6MMF8"/>
<dbReference type="GO" id="GO:0016616">
    <property type="term" value="F:oxidoreductase activity, acting on the CH-OH group of donors, NAD or NADP as acceptor"/>
    <property type="evidence" value="ECO:0007669"/>
    <property type="project" value="InterPro"/>
</dbReference>
<proteinExistence type="inferred from homology"/>
<evidence type="ECO:0000259" key="5">
    <source>
        <dbReference type="Pfam" id="PF00389"/>
    </source>
</evidence>
<dbReference type="InterPro" id="IPR006139">
    <property type="entry name" value="D-isomer_2_OHA_DH_cat_dom"/>
</dbReference>
<evidence type="ECO:0000313" key="8">
    <source>
        <dbReference type="Proteomes" id="UP000441523"/>
    </source>
</evidence>
<evidence type="ECO:0000313" key="7">
    <source>
        <dbReference type="EMBL" id="KAB1072512.1"/>
    </source>
</evidence>
<dbReference type="EMBL" id="VZZJ01000013">
    <property type="protein sequence ID" value="KAB1072512.1"/>
    <property type="molecule type" value="Genomic_DNA"/>
</dbReference>
<dbReference type="InterPro" id="IPR006140">
    <property type="entry name" value="D-isomer_DH_NAD-bd"/>
</dbReference>
<comment type="caution">
    <text evidence="7">The sequence shown here is derived from an EMBL/GenBank/DDBJ whole genome shotgun (WGS) entry which is preliminary data.</text>
</comment>
<dbReference type="PANTHER" id="PTHR43761:SF1">
    <property type="entry name" value="D-ISOMER SPECIFIC 2-HYDROXYACID DEHYDROGENASE CATALYTIC DOMAIN-CONTAINING PROTEIN-RELATED"/>
    <property type="match status" value="1"/>
</dbReference>
<comment type="similarity">
    <text evidence="1 4">Belongs to the D-isomer specific 2-hydroxyacid dehydrogenase family.</text>
</comment>
<dbReference type="GO" id="GO:0051287">
    <property type="term" value="F:NAD binding"/>
    <property type="evidence" value="ECO:0007669"/>
    <property type="project" value="InterPro"/>
</dbReference>
<dbReference type="SUPFAM" id="SSF51735">
    <property type="entry name" value="NAD(P)-binding Rossmann-fold domains"/>
    <property type="match status" value="1"/>
</dbReference>
<dbReference type="FunFam" id="3.40.50.720:FF:000203">
    <property type="entry name" value="D-3-phosphoglycerate dehydrogenase (SerA)"/>
    <property type="match status" value="1"/>
</dbReference>
<dbReference type="Pfam" id="PF02826">
    <property type="entry name" value="2-Hacid_dh_C"/>
    <property type="match status" value="1"/>
</dbReference>
<dbReference type="Proteomes" id="UP000441523">
    <property type="component" value="Unassembled WGS sequence"/>
</dbReference>
<evidence type="ECO:0000256" key="4">
    <source>
        <dbReference type="RuleBase" id="RU003719"/>
    </source>
</evidence>
<dbReference type="InterPro" id="IPR036291">
    <property type="entry name" value="NAD(P)-bd_dom_sf"/>
</dbReference>
<evidence type="ECO:0000256" key="1">
    <source>
        <dbReference type="ARBA" id="ARBA00005854"/>
    </source>
</evidence>
<keyword evidence="8" id="KW-1185">Reference proteome</keyword>
<dbReference type="Gene3D" id="3.40.50.720">
    <property type="entry name" value="NAD(P)-binding Rossmann-like Domain"/>
    <property type="match status" value="2"/>
</dbReference>
<feature type="domain" description="D-isomer specific 2-hydroxyacid dehydrogenase NAD-binding" evidence="6">
    <location>
        <begin position="99"/>
        <end position="274"/>
    </location>
</feature>